<evidence type="ECO:0000313" key="4">
    <source>
        <dbReference type="EMBL" id="OXZ31171.1"/>
    </source>
</evidence>
<reference evidence="5" key="1">
    <citation type="submission" date="2017-04" db="EMBL/GenBank/DDBJ databases">
        <title>Finegoldia magna isolated from orthopedic joint implant-associated infections.</title>
        <authorList>
            <person name="Bjorklund S."/>
            <person name="Bruggemann H."/>
            <person name="Jensen A."/>
            <person name="Hellmark B."/>
            <person name="Soderquist B."/>
        </authorList>
    </citation>
    <scope>NUCLEOTIDE SEQUENCE [LARGE SCALE GENOMIC DNA]</scope>
    <source>
        <strain evidence="5">12T273</strain>
    </source>
</reference>
<evidence type="ECO:0000259" key="3">
    <source>
        <dbReference type="Pfam" id="PF00724"/>
    </source>
</evidence>
<dbReference type="Proteomes" id="UP000215546">
    <property type="component" value="Unassembled WGS sequence"/>
</dbReference>
<dbReference type="Gene3D" id="3.20.20.70">
    <property type="entry name" value="Aldolase class I"/>
    <property type="match status" value="1"/>
</dbReference>
<dbReference type="GO" id="GO:0010181">
    <property type="term" value="F:FMN binding"/>
    <property type="evidence" value="ECO:0007669"/>
    <property type="project" value="InterPro"/>
</dbReference>
<protein>
    <submittedName>
        <fullName evidence="4">NADH oxidase</fullName>
    </submittedName>
</protein>
<keyword evidence="1" id="KW-0285">Flavoprotein</keyword>
<accession>A0A233VFK7</accession>
<dbReference type="SUPFAM" id="SSF51395">
    <property type="entry name" value="FMN-linked oxidoreductases"/>
    <property type="match status" value="1"/>
</dbReference>
<proteinExistence type="predicted"/>
<name>A0A233VFK7_FINMA</name>
<gene>
    <name evidence="4" type="ORF">B9N55_08795</name>
</gene>
<evidence type="ECO:0000256" key="1">
    <source>
        <dbReference type="ARBA" id="ARBA00022630"/>
    </source>
</evidence>
<dbReference type="InterPro" id="IPR001155">
    <property type="entry name" value="OxRdtase_FMN_N"/>
</dbReference>
<dbReference type="PANTHER" id="PTHR43656:SF2">
    <property type="entry name" value="BINDING OXIDOREDUCTASE, PUTATIVE (AFU_ORTHOLOGUE AFUA_2G08260)-RELATED"/>
    <property type="match status" value="1"/>
</dbReference>
<dbReference type="GO" id="GO:0016491">
    <property type="term" value="F:oxidoreductase activity"/>
    <property type="evidence" value="ECO:0007669"/>
    <property type="project" value="UniProtKB-KW"/>
</dbReference>
<sequence>MKLSQELKSKNINFKNRVVMPPMATAKADENGYITDEILNYYEDKTENKLFSTVIIEHSFVDKLGKASKNQTSIADDSTIDGMRKLANLVKANGSSVILQISHAGSSTSEEVIGQQPVAPSAIKNPSKSTAELPRELSLEEIENIIDKFVDAAVRSKEAGFDGVEIHSAHGYLLNQFLSPLTNKRTDEYGGDIDGRIKIHLEIIRKIREKVGNEYPIFIRMGAGDYLDGGLSTEDSIHAAVEFVKAGVDVLDISGGMCMFSIDNTKAGFFDFLSKPIFENVDVPVILTGGVKTGDDVEDILKRGVCDLVGVGRSVFKDSNWMNEQIKPIM</sequence>
<dbReference type="Pfam" id="PF00724">
    <property type="entry name" value="Oxidored_FMN"/>
    <property type="match status" value="1"/>
</dbReference>
<dbReference type="AlphaFoldDB" id="A0A233VFK7"/>
<evidence type="ECO:0000313" key="5">
    <source>
        <dbReference type="Proteomes" id="UP000215546"/>
    </source>
</evidence>
<keyword evidence="2" id="KW-0560">Oxidoreductase</keyword>
<organism evidence="4 5">
    <name type="scientific">Finegoldia magna</name>
    <name type="common">Peptostreptococcus magnus</name>
    <dbReference type="NCBI Taxonomy" id="1260"/>
    <lineage>
        <taxon>Bacteria</taxon>
        <taxon>Bacillati</taxon>
        <taxon>Bacillota</taxon>
        <taxon>Tissierellia</taxon>
        <taxon>Tissierellales</taxon>
        <taxon>Peptoniphilaceae</taxon>
        <taxon>Finegoldia</taxon>
    </lineage>
</organism>
<dbReference type="InterPro" id="IPR051799">
    <property type="entry name" value="NADH_flavin_oxidoreductase"/>
</dbReference>
<feature type="domain" description="NADH:flavin oxidoreductase/NADH oxidase N-terminal" evidence="3">
    <location>
        <begin position="7"/>
        <end position="323"/>
    </location>
</feature>
<dbReference type="PANTHER" id="PTHR43656">
    <property type="entry name" value="BINDING OXIDOREDUCTASE, PUTATIVE (AFU_ORTHOLOGUE AFUA_2G08260)-RELATED"/>
    <property type="match status" value="1"/>
</dbReference>
<dbReference type="EMBL" id="NDYE01000019">
    <property type="protein sequence ID" value="OXZ31171.1"/>
    <property type="molecule type" value="Genomic_DNA"/>
</dbReference>
<dbReference type="CDD" id="cd02803">
    <property type="entry name" value="OYE_like_FMN_family"/>
    <property type="match status" value="1"/>
</dbReference>
<evidence type="ECO:0000256" key="2">
    <source>
        <dbReference type="ARBA" id="ARBA00023002"/>
    </source>
</evidence>
<dbReference type="InterPro" id="IPR013785">
    <property type="entry name" value="Aldolase_TIM"/>
</dbReference>
<dbReference type="RefSeq" id="WP_094209037.1">
    <property type="nucleotide sequence ID" value="NZ_NDYE01000019.1"/>
</dbReference>
<comment type="caution">
    <text evidence="4">The sequence shown here is derived from an EMBL/GenBank/DDBJ whole genome shotgun (WGS) entry which is preliminary data.</text>
</comment>